<reference evidence="2" key="1">
    <citation type="submission" date="2014-09" db="EMBL/GenBank/DDBJ databases">
        <authorList>
            <person name="Magalhaes I.L.F."/>
            <person name="Oliveira U."/>
            <person name="Santos F.R."/>
            <person name="Vidigal T.H.D.A."/>
            <person name="Brescovit A.D."/>
            <person name="Santos A.J."/>
        </authorList>
    </citation>
    <scope>NUCLEOTIDE SEQUENCE</scope>
    <source>
        <tissue evidence="2">Shoot tissue taken approximately 20 cm above the soil surface</tissue>
    </source>
</reference>
<dbReference type="EMBL" id="GBRH01185342">
    <property type="protein sequence ID" value="JAE12554.1"/>
    <property type="molecule type" value="Transcribed_RNA"/>
</dbReference>
<reference evidence="2" key="2">
    <citation type="journal article" date="2015" name="Data Brief">
        <title>Shoot transcriptome of the giant reed, Arundo donax.</title>
        <authorList>
            <person name="Barrero R.A."/>
            <person name="Guerrero F.D."/>
            <person name="Moolhuijzen P."/>
            <person name="Goolsby J.A."/>
            <person name="Tidwell J."/>
            <person name="Bellgard S.E."/>
            <person name="Bellgard M.I."/>
        </authorList>
    </citation>
    <scope>NUCLEOTIDE SEQUENCE</scope>
    <source>
        <tissue evidence="2">Shoot tissue taken approximately 20 cm above the soil surface</tissue>
    </source>
</reference>
<feature type="region of interest" description="Disordered" evidence="1">
    <location>
        <begin position="27"/>
        <end position="51"/>
    </location>
</feature>
<dbReference type="AlphaFoldDB" id="A0A0A9FMN5"/>
<name>A0A0A9FMN5_ARUDO</name>
<protein>
    <submittedName>
        <fullName evidence="2">Uncharacterized protein</fullName>
    </submittedName>
</protein>
<evidence type="ECO:0000256" key="1">
    <source>
        <dbReference type="SAM" id="MobiDB-lite"/>
    </source>
</evidence>
<accession>A0A0A9FMN5</accession>
<proteinExistence type="predicted"/>
<evidence type="ECO:0000313" key="2">
    <source>
        <dbReference type="EMBL" id="JAE12554.1"/>
    </source>
</evidence>
<organism evidence="2">
    <name type="scientific">Arundo donax</name>
    <name type="common">Giant reed</name>
    <name type="synonym">Donax arundinaceus</name>
    <dbReference type="NCBI Taxonomy" id="35708"/>
    <lineage>
        <taxon>Eukaryota</taxon>
        <taxon>Viridiplantae</taxon>
        <taxon>Streptophyta</taxon>
        <taxon>Embryophyta</taxon>
        <taxon>Tracheophyta</taxon>
        <taxon>Spermatophyta</taxon>
        <taxon>Magnoliopsida</taxon>
        <taxon>Liliopsida</taxon>
        <taxon>Poales</taxon>
        <taxon>Poaceae</taxon>
        <taxon>PACMAD clade</taxon>
        <taxon>Arundinoideae</taxon>
        <taxon>Arundineae</taxon>
        <taxon>Arundo</taxon>
    </lineage>
</organism>
<sequence>MQTSFPLAMLLITRRAGISTNGEEWVRSSTTRGHTPDSITAWIFSSPPPDK</sequence>